<comment type="function">
    <text evidence="1">Catalyzes the phosphorylation of riboflavin to FMN followed by the adenylation of FMN to FAD.</text>
</comment>
<dbReference type="UniPathway" id="UPA00277">
    <property type="reaction ID" value="UER00407"/>
</dbReference>
<dbReference type="PANTHER" id="PTHR22749:SF6">
    <property type="entry name" value="RIBOFLAVIN KINASE"/>
    <property type="match status" value="1"/>
</dbReference>
<dbReference type="UniPathway" id="UPA00276">
    <property type="reaction ID" value="UER00406"/>
</dbReference>
<dbReference type="InterPro" id="IPR023468">
    <property type="entry name" value="Riboflavin_kinase"/>
</dbReference>
<dbReference type="NCBIfam" id="NF004160">
    <property type="entry name" value="PRK05627.1-3"/>
    <property type="match status" value="1"/>
</dbReference>
<evidence type="ECO:0000256" key="5">
    <source>
        <dbReference type="ARBA" id="ARBA00022643"/>
    </source>
</evidence>
<dbReference type="InterPro" id="IPR023465">
    <property type="entry name" value="Riboflavin_kinase_dom_sf"/>
</dbReference>
<dbReference type="CDD" id="cd02064">
    <property type="entry name" value="FAD_synthetase_N"/>
    <property type="match status" value="1"/>
</dbReference>
<evidence type="ECO:0000313" key="17">
    <source>
        <dbReference type="EMBL" id="RWZ55354.1"/>
    </source>
</evidence>
<organism evidence="17 18">
    <name type="scientific">Labedella populi</name>
    <dbReference type="NCBI Taxonomy" id="2498850"/>
    <lineage>
        <taxon>Bacteria</taxon>
        <taxon>Bacillati</taxon>
        <taxon>Actinomycetota</taxon>
        <taxon>Actinomycetes</taxon>
        <taxon>Micrococcales</taxon>
        <taxon>Microbacteriaceae</taxon>
        <taxon>Labedella</taxon>
    </lineage>
</organism>
<dbReference type="EMBL" id="RZNC01000008">
    <property type="protein sequence ID" value="RWZ55354.1"/>
    <property type="molecule type" value="Genomic_DNA"/>
</dbReference>
<evidence type="ECO:0000256" key="13">
    <source>
        <dbReference type="ARBA" id="ARBA00047880"/>
    </source>
</evidence>
<dbReference type="AlphaFoldDB" id="A0A3S3ZWS2"/>
<comment type="pathway">
    <text evidence="3 15">Cofactor biosynthesis; FMN biosynthesis; FMN from riboflavin (ATP route): step 1/1.</text>
</comment>
<dbReference type="Pfam" id="PF01687">
    <property type="entry name" value="Flavokinase"/>
    <property type="match status" value="1"/>
</dbReference>
<keyword evidence="9 15" id="KW-0418">Kinase</keyword>
<dbReference type="GO" id="GO:0003919">
    <property type="term" value="F:FMN adenylyltransferase activity"/>
    <property type="evidence" value="ECO:0007669"/>
    <property type="project" value="UniProtKB-UniRule"/>
</dbReference>
<name>A0A3S3ZWS2_9MICO</name>
<dbReference type="Gene3D" id="3.40.50.620">
    <property type="entry name" value="HUPs"/>
    <property type="match status" value="1"/>
</dbReference>
<keyword evidence="7 15" id="KW-0548">Nucleotidyltransferase</keyword>
<evidence type="ECO:0000256" key="9">
    <source>
        <dbReference type="ARBA" id="ARBA00022777"/>
    </source>
</evidence>
<dbReference type="FunFam" id="2.40.30.30:FF:000003">
    <property type="entry name" value="Riboflavin biosynthesis protein"/>
    <property type="match status" value="1"/>
</dbReference>
<dbReference type="EC" id="2.7.1.26" evidence="15"/>
<evidence type="ECO:0000256" key="12">
    <source>
        <dbReference type="ARBA" id="ARBA00023268"/>
    </source>
</evidence>
<dbReference type="InterPro" id="IPR015865">
    <property type="entry name" value="Riboflavin_kinase_bac/euk"/>
</dbReference>
<keyword evidence="4 15" id="KW-0285">Flavoprotein</keyword>
<comment type="pathway">
    <text evidence="2 15">Cofactor biosynthesis; FAD biosynthesis; FAD from FMN: step 1/1.</text>
</comment>
<evidence type="ECO:0000256" key="8">
    <source>
        <dbReference type="ARBA" id="ARBA00022741"/>
    </source>
</evidence>
<dbReference type="NCBIfam" id="TIGR00083">
    <property type="entry name" value="ribF"/>
    <property type="match status" value="1"/>
</dbReference>
<dbReference type="InterPro" id="IPR015864">
    <property type="entry name" value="FAD_synthase"/>
</dbReference>
<dbReference type="Pfam" id="PF06574">
    <property type="entry name" value="FAD_syn"/>
    <property type="match status" value="1"/>
</dbReference>
<evidence type="ECO:0000256" key="10">
    <source>
        <dbReference type="ARBA" id="ARBA00022827"/>
    </source>
</evidence>
<dbReference type="Gene3D" id="2.40.30.30">
    <property type="entry name" value="Riboflavin kinase-like"/>
    <property type="match status" value="1"/>
</dbReference>
<keyword evidence="10 15" id="KW-0274">FAD</keyword>
<dbReference type="FunFam" id="3.40.50.620:FF:000021">
    <property type="entry name" value="Riboflavin biosynthesis protein"/>
    <property type="match status" value="1"/>
</dbReference>
<evidence type="ECO:0000256" key="2">
    <source>
        <dbReference type="ARBA" id="ARBA00004726"/>
    </source>
</evidence>
<dbReference type="SMART" id="SM00904">
    <property type="entry name" value="Flavokinase"/>
    <property type="match status" value="1"/>
</dbReference>
<dbReference type="InterPro" id="IPR002606">
    <property type="entry name" value="Riboflavin_kinase_bac"/>
</dbReference>
<comment type="catalytic activity">
    <reaction evidence="14 15">
        <text>FMN + ATP + H(+) = FAD + diphosphate</text>
        <dbReference type="Rhea" id="RHEA:17237"/>
        <dbReference type="ChEBI" id="CHEBI:15378"/>
        <dbReference type="ChEBI" id="CHEBI:30616"/>
        <dbReference type="ChEBI" id="CHEBI:33019"/>
        <dbReference type="ChEBI" id="CHEBI:57692"/>
        <dbReference type="ChEBI" id="CHEBI:58210"/>
        <dbReference type="EC" id="2.7.7.2"/>
    </reaction>
</comment>
<dbReference type="PIRSF" id="PIRSF004491">
    <property type="entry name" value="FAD_Synth"/>
    <property type="match status" value="1"/>
</dbReference>
<evidence type="ECO:0000256" key="1">
    <source>
        <dbReference type="ARBA" id="ARBA00002121"/>
    </source>
</evidence>
<dbReference type="GO" id="GO:0006747">
    <property type="term" value="P:FAD biosynthetic process"/>
    <property type="evidence" value="ECO:0007669"/>
    <property type="project" value="UniProtKB-UniRule"/>
</dbReference>
<evidence type="ECO:0000256" key="14">
    <source>
        <dbReference type="ARBA" id="ARBA00049494"/>
    </source>
</evidence>
<keyword evidence="18" id="KW-1185">Reference proteome</keyword>
<keyword evidence="11 15" id="KW-0067">ATP-binding</keyword>
<reference evidence="17 18" key="1">
    <citation type="submission" date="2018-12" db="EMBL/GenBank/DDBJ databases">
        <authorList>
            <person name="Li F."/>
        </authorList>
    </citation>
    <scope>NUCLEOTIDE SEQUENCE [LARGE SCALE GENOMIC DNA]</scope>
    <source>
        <strain evidence="17 18">8H24J-4-2</strain>
    </source>
</reference>
<dbReference type="InterPro" id="IPR014729">
    <property type="entry name" value="Rossmann-like_a/b/a_fold"/>
</dbReference>
<gene>
    <name evidence="17" type="ORF">ELQ92_15145</name>
</gene>
<dbReference type="EC" id="2.7.7.2" evidence="15"/>
<dbReference type="SUPFAM" id="SSF82114">
    <property type="entry name" value="Riboflavin kinase-like"/>
    <property type="match status" value="1"/>
</dbReference>
<keyword evidence="8 15" id="KW-0547">Nucleotide-binding</keyword>
<keyword evidence="5 15" id="KW-0288">FMN</keyword>
<proteinExistence type="inferred from homology"/>
<evidence type="ECO:0000256" key="11">
    <source>
        <dbReference type="ARBA" id="ARBA00022840"/>
    </source>
</evidence>
<evidence type="ECO:0000256" key="6">
    <source>
        <dbReference type="ARBA" id="ARBA00022679"/>
    </source>
</evidence>
<sequence>MMVFTGPEDVPEDFGPSAVTIGKFDGVHAGHRAVIDELLSDARASGLASVVVTFDRHPLALLRPELCPEPLTGVEQKLRLLGETGVDATLLLRFDEALARLTPEEFVSHVLVDTIHARSVLVGEDFRFGRGGAGDVAALERLGAEHGFVVRTVGDVLVGPAGRVSSTRIRSLLAAGDVAGAGGLLGHVPTVRGVVVHGAKRGRELGFPTANLSPDSDGLIPADGIYAGWFAVDGDVYPTAISVGNNPTFDGVPQRQVEAYLLDEDIDLYGKVVDVRFVERIRGMVAYEGIGPLIAQMRNDVERVREVLGRS</sequence>
<dbReference type="GO" id="GO:0009231">
    <property type="term" value="P:riboflavin biosynthetic process"/>
    <property type="evidence" value="ECO:0007669"/>
    <property type="project" value="InterPro"/>
</dbReference>
<evidence type="ECO:0000256" key="3">
    <source>
        <dbReference type="ARBA" id="ARBA00005201"/>
    </source>
</evidence>
<evidence type="ECO:0000259" key="16">
    <source>
        <dbReference type="SMART" id="SM00904"/>
    </source>
</evidence>
<dbReference type="SUPFAM" id="SSF52374">
    <property type="entry name" value="Nucleotidylyl transferase"/>
    <property type="match status" value="1"/>
</dbReference>
<protein>
    <recommendedName>
        <fullName evidence="15">Riboflavin biosynthesis protein</fullName>
    </recommendedName>
    <domain>
        <recommendedName>
            <fullName evidence="15">Riboflavin kinase</fullName>
            <ecNumber evidence="15">2.7.1.26</ecNumber>
        </recommendedName>
        <alternativeName>
            <fullName evidence="15">Flavokinase</fullName>
        </alternativeName>
    </domain>
    <domain>
        <recommendedName>
            <fullName evidence="15">FMN adenylyltransferase</fullName>
            <ecNumber evidence="15">2.7.7.2</ecNumber>
        </recommendedName>
        <alternativeName>
            <fullName evidence="15">FAD pyrophosphorylase</fullName>
        </alternativeName>
        <alternativeName>
            <fullName evidence="15">FAD synthase</fullName>
        </alternativeName>
    </domain>
</protein>
<dbReference type="PANTHER" id="PTHR22749">
    <property type="entry name" value="RIBOFLAVIN KINASE/FMN ADENYLYLTRANSFERASE"/>
    <property type="match status" value="1"/>
</dbReference>
<dbReference type="OrthoDB" id="9803667at2"/>
<feature type="domain" description="Riboflavin kinase" evidence="16">
    <location>
        <begin position="184"/>
        <end position="309"/>
    </location>
</feature>
<evidence type="ECO:0000313" key="18">
    <source>
        <dbReference type="Proteomes" id="UP000288603"/>
    </source>
</evidence>
<keyword evidence="12" id="KW-0511">Multifunctional enzyme</keyword>
<evidence type="ECO:0000256" key="4">
    <source>
        <dbReference type="ARBA" id="ARBA00022630"/>
    </source>
</evidence>
<comment type="caution">
    <text evidence="17">The sequence shown here is derived from an EMBL/GenBank/DDBJ whole genome shotgun (WGS) entry which is preliminary data.</text>
</comment>
<dbReference type="GO" id="GO:0008531">
    <property type="term" value="F:riboflavin kinase activity"/>
    <property type="evidence" value="ECO:0007669"/>
    <property type="project" value="UniProtKB-UniRule"/>
</dbReference>
<comment type="similarity">
    <text evidence="15">Belongs to the ribF family.</text>
</comment>
<evidence type="ECO:0000256" key="15">
    <source>
        <dbReference type="PIRNR" id="PIRNR004491"/>
    </source>
</evidence>
<keyword evidence="6 15" id="KW-0808">Transferase</keyword>
<comment type="catalytic activity">
    <reaction evidence="13 15">
        <text>riboflavin + ATP = FMN + ADP + H(+)</text>
        <dbReference type="Rhea" id="RHEA:14357"/>
        <dbReference type="ChEBI" id="CHEBI:15378"/>
        <dbReference type="ChEBI" id="CHEBI:30616"/>
        <dbReference type="ChEBI" id="CHEBI:57986"/>
        <dbReference type="ChEBI" id="CHEBI:58210"/>
        <dbReference type="ChEBI" id="CHEBI:456216"/>
        <dbReference type="EC" id="2.7.1.26"/>
    </reaction>
</comment>
<dbReference type="RefSeq" id="WP_128500168.1">
    <property type="nucleotide sequence ID" value="NZ_RZNC01000008.1"/>
</dbReference>
<dbReference type="GO" id="GO:0005524">
    <property type="term" value="F:ATP binding"/>
    <property type="evidence" value="ECO:0007669"/>
    <property type="project" value="UniProtKB-UniRule"/>
</dbReference>
<dbReference type="Proteomes" id="UP000288603">
    <property type="component" value="Unassembled WGS sequence"/>
</dbReference>
<accession>A0A3S3ZWS2</accession>
<evidence type="ECO:0000256" key="7">
    <source>
        <dbReference type="ARBA" id="ARBA00022695"/>
    </source>
</evidence>
<dbReference type="GO" id="GO:0009398">
    <property type="term" value="P:FMN biosynthetic process"/>
    <property type="evidence" value="ECO:0007669"/>
    <property type="project" value="UniProtKB-UniRule"/>
</dbReference>